<evidence type="ECO:0000256" key="1">
    <source>
        <dbReference type="ARBA" id="ARBA00023016"/>
    </source>
</evidence>
<dbReference type="InterPro" id="IPR037913">
    <property type="entry name" value="ACD_IbpA/B"/>
</dbReference>
<name>A0ABQ6CG22_9HYPH</name>
<evidence type="ECO:0000256" key="3">
    <source>
        <dbReference type="RuleBase" id="RU003616"/>
    </source>
</evidence>
<feature type="domain" description="SHSP" evidence="4">
    <location>
        <begin position="28"/>
        <end position="139"/>
    </location>
</feature>
<evidence type="ECO:0000259" key="4">
    <source>
        <dbReference type="PROSITE" id="PS01031"/>
    </source>
</evidence>
<gene>
    <name evidence="5" type="primary">hspH_1</name>
    <name evidence="5" type="ORF">GCM10007874_21960</name>
</gene>
<dbReference type="InterPro" id="IPR002068">
    <property type="entry name" value="A-crystallin/Hsp20_dom"/>
</dbReference>
<reference evidence="6" key="1">
    <citation type="journal article" date="2019" name="Int. J. Syst. Evol. Microbiol.">
        <title>The Global Catalogue of Microorganisms (GCM) 10K type strain sequencing project: providing services to taxonomists for standard genome sequencing and annotation.</title>
        <authorList>
            <consortium name="The Broad Institute Genomics Platform"/>
            <consortium name="The Broad Institute Genome Sequencing Center for Infectious Disease"/>
            <person name="Wu L."/>
            <person name="Ma J."/>
        </authorList>
    </citation>
    <scope>NUCLEOTIDE SEQUENCE [LARGE SCALE GENOMIC DNA]</scope>
    <source>
        <strain evidence="6">NBRC 101365</strain>
    </source>
</reference>
<dbReference type="PANTHER" id="PTHR47062:SF1">
    <property type="entry name" value="SMALL HEAT SHOCK PROTEIN IBPA"/>
    <property type="match status" value="1"/>
</dbReference>
<evidence type="ECO:0000256" key="2">
    <source>
        <dbReference type="PROSITE-ProRule" id="PRU00285"/>
    </source>
</evidence>
<keyword evidence="1 5" id="KW-0346">Stress response</keyword>
<dbReference type="Gene3D" id="2.60.40.790">
    <property type="match status" value="1"/>
</dbReference>
<proteinExistence type="inferred from homology"/>
<accession>A0ABQ6CG22</accession>
<protein>
    <submittedName>
        <fullName evidence="5">Small heat shock protein HspH</fullName>
    </submittedName>
</protein>
<sequence length="151" mass="16764">MRTYDFAPFARSAIGFDRLFDLLNAGTVEAAEHFPPYDIVRTGQESFRIDLAVAGFTPDDIALTAQQNLLTIVGRKVGEKESSDYLYRGISAKAFERRFNLADHIEVESATFENGLLQINLVQRIPEAMKPRRIDVRAPSSPVPAVPPKAA</sequence>
<comment type="caution">
    <text evidence="5">The sequence shown here is derived from an EMBL/GenBank/DDBJ whole genome shotgun (WGS) entry which is preliminary data.</text>
</comment>
<dbReference type="PANTHER" id="PTHR47062">
    <property type="match status" value="1"/>
</dbReference>
<evidence type="ECO:0000313" key="5">
    <source>
        <dbReference type="EMBL" id="GLS19179.1"/>
    </source>
</evidence>
<keyword evidence="6" id="KW-1185">Reference proteome</keyword>
<dbReference type="Proteomes" id="UP001156882">
    <property type="component" value="Unassembled WGS sequence"/>
</dbReference>
<organism evidence="5 6">
    <name type="scientific">Labrys miyagiensis</name>
    <dbReference type="NCBI Taxonomy" id="346912"/>
    <lineage>
        <taxon>Bacteria</taxon>
        <taxon>Pseudomonadati</taxon>
        <taxon>Pseudomonadota</taxon>
        <taxon>Alphaproteobacteria</taxon>
        <taxon>Hyphomicrobiales</taxon>
        <taxon>Xanthobacteraceae</taxon>
        <taxon>Labrys</taxon>
    </lineage>
</organism>
<dbReference type="CDD" id="cd06470">
    <property type="entry name" value="ACD_IbpA-B_like"/>
    <property type="match status" value="1"/>
</dbReference>
<dbReference type="EMBL" id="BSPC01000021">
    <property type="protein sequence ID" value="GLS19179.1"/>
    <property type="molecule type" value="Genomic_DNA"/>
</dbReference>
<evidence type="ECO:0000313" key="6">
    <source>
        <dbReference type="Proteomes" id="UP001156882"/>
    </source>
</evidence>
<comment type="similarity">
    <text evidence="2 3">Belongs to the small heat shock protein (HSP20) family.</text>
</comment>
<dbReference type="PROSITE" id="PS01031">
    <property type="entry name" value="SHSP"/>
    <property type="match status" value="1"/>
</dbReference>
<dbReference type="RefSeq" id="WP_284312052.1">
    <property type="nucleotide sequence ID" value="NZ_BSPC01000021.1"/>
</dbReference>
<dbReference type="Pfam" id="PF00011">
    <property type="entry name" value="HSP20"/>
    <property type="match status" value="1"/>
</dbReference>
<dbReference type="SUPFAM" id="SSF49764">
    <property type="entry name" value="HSP20-like chaperones"/>
    <property type="match status" value="1"/>
</dbReference>
<dbReference type="InterPro" id="IPR008978">
    <property type="entry name" value="HSP20-like_chaperone"/>
</dbReference>